<sequence length="42" mass="4564">MESVARRRRVIWHDMLGTGVRQTGRDVSSDVPVSAAPGQEVG</sequence>
<name>L0KR65_MESAW</name>
<dbReference type="EMBL" id="CP003358">
    <property type="protein sequence ID" value="AGB46494.1"/>
    <property type="molecule type" value="Genomic_DNA"/>
</dbReference>
<protein>
    <submittedName>
        <fullName evidence="2">Uncharacterized protein</fullName>
    </submittedName>
</protein>
<evidence type="ECO:0000313" key="2">
    <source>
        <dbReference type="EMBL" id="AGB46494.1"/>
    </source>
</evidence>
<dbReference type="Proteomes" id="UP000010998">
    <property type="component" value="Chromosome"/>
</dbReference>
<proteinExistence type="predicted"/>
<dbReference type="HOGENOM" id="CLU_3253858_0_0_5"/>
<gene>
    <name evidence="2" type="ordered locus">Mesau_04151</name>
</gene>
<feature type="region of interest" description="Disordered" evidence="1">
    <location>
        <begin position="18"/>
        <end position="42"/>
    </location>
</feature>
<organism evidence="2 3">
    <name type="scientific">Mesorhizobium australicum (strain HAMBI 3006 / LMG 24608 / WSM2073)</name>
    <dbReference type="NCBI Taxonomy" id="754035"/>
    <lineage>
        <taxon>Bacteria</taxon>
        <taxon>Pseudomonadati</taxon>
        <taxon>Pseudomonadota</taxon>
        <taxon>Alphaproteobacteria</taxon>
        <taxon>Hyphomicrobiales</taxon>
        <taxon>Phyllobacteriaceae</taxon>
        <taxon>Mesorhizobium</taxon>
    </lineage>
</organism>
<dbReference type="STRING" id="754035.Mesau_04151"/>
<dbReference type="KEGG" id="mam:Mesau_04151"/>
<evidence type="ECO:0000313" key="3">
    <source>
        <dbReference type="Proteomes" id="UP000010998"/>
    </source>
</evidence>
<reference evidence="3" key="1">
    <citation type="submission" date="2012-02" db="EMBL/GenBank/DDBJ databases">
        <title>Complete sequence of Mesorhizobium australicum WSM2073.</title>
        <authorList>
            <person name="Lucas S."/>
            <person name="Han J."/>
            <person name="Lapidus A."/>
            <person name="Cheng J.-F."/>
            <person name="Goodwin L."/>
            <person name="Pitluck S."/>
            <person name="Peters L."/>
            <person name="Gu W."/>
            <person name="Detter J.C."/>
            <person name="Han C."/>
            <person name="Tapia R."/>
            <person name="Land M."/>
            <person name="Hauser L."/>
            <person name="Kyrpides N."/>
            <person name="Ivanova N."/>
            <person name="Pagani I."/>
            <person name="Reeve W.G."/>
            <person name="Howieson J.G."/>
            <person name="Tiwari R.P."/>
            <person name="O'Hara G.W."/>
            <person name="Atkins C.A."/>
            <person name="Ronson C.W."/>
            <person name="Nandasena K.G."/>
            <person name="Woyke T."/>
        </authorList>
    </citation>
    <scope>NUCLEOTIDE SEQUENCE [LARGE SCALE GENOMIC DNA]</scope>
    <source>
        <strain evidence="3">LMG 24608 / HAMBI 3006 / WSM2073</strain>
    </source>
</reference>
<dbReference type="AlphaFoldDB" id="L0KR65"/>
<accession>L0KR65</accession>
<evidence type="ECO:0000256" key="1">
    <source>
        <dbReference type="SAM" id="MobiDB-lite"/>
    </source>
</evidence>
<keyword evidence="3" id="KW-1185">Reference proteome</keyword>